<dbReference type="EMBL" id="JAEPWM010000001">
    <property type="protein sequence ID" value="MBK6004513.1"/>
    <property type="molecule type" value="Genomic_DNA"/>
</dbReference>
<reference evidence="1" key="1">
    <citation type="journal article" date="2012" name="J. Microbiol. Biotechnol.">
        <title>Ramlibacter ginsenosidimutans sp. nov., with ginsenoside-converting activity.</title>
        <authorList>
            <person name="Wang L."/>
            <person name="An D.S."/>
            <person name="Kim S.G."/>
            <person name="Jin F.X."/>
            <person name="Kim S.C."/>
            <person name="Lee S.T."/>
            <person name="Im W.T."/>
        </authorList>
    </citation>
    <scope>NUCLEOTIDE SEQUENCE</scope>
    <source>
        <strain evidence="1">KACC 17527</strain>
    </source>
</reference>
<dbReference type="Proteomes" id="UP000630528">
    <property type="component" value="Unassembled WGS sequence"/>
</dbReference>
<evidence type="ECO:0000313" key="1">
    <source>
        <dbReference type="EMBL" id="MBK6004513.1"/>
    </source>
</evidence>
<name>A0A934TNP7_9BURK</name>
<organism evidence="1 2">
    <name type="scientific">Ramlibacter ginsenosidimutans</name>
    <dbReference type="NCBI Taxonomy" id="502333"/>
    <lineage>
        <taxon>Bacteria</taxon>
        <taxon>Pseudomonadati</taxon>
        <taxon>Pseudomonadota</taxon>
        <taxon>Betaproteobacteria</taxon>
        <taxon>Burkholderiales</taxon>
        <taxon>Comamonadaceae</taxon>
        <taxon>Ramlibacter</taxon>
    </lineage>
</organism>
<proteinExistence type="predicted"/>
<reference evidence="1" key="2">
    <citation type="submission" date="2021-01" db="EMBL/GenBank/DDBJ databases">
        <authorList>
            <person name="Kang M."/>
        </authorList>
    </citation>
    <scope>NUCLEOTIDE SEQUENCE</scope>
    <source>
        <strain evidence="1">KACC 17527</strain>
    </source>
</reference>
<dbReference type="AlphaFoldDB" id="A0A934TNP7"/>
<evidence type="ECO:0008006" key="3">
    <source>
        <dbReference type="Google" id="ProtNLM"/>
    </source>
</evidence>
<gene>
    <name evidence="1" type="ORF">JJB11_00290</name>
</gene>
<comment type="caution">
    <text evidence="1">The sequence shown here is derived from an EMBL/GenBank/DDBJ whole genome shotgun (WGS) entry which is preliminary data.</text>
</comment>
<evidence type="ECO:0000313" key="2">
    <source>
        <dbReference type="Proteomes" id="UP000630528"/>
    </source>
</evidence>
<keyword evidence="2" id="KW-1185">Reference proteome</keyword>
<protein>
    <recommendedName>
        <fullName evidence="3">YCII-related domain-containing protein</fullName>
    </recommendedName>
</protein>
<dbReference type="RefSeq" id="WP_201165910.1">
    <property type="nucleotide sequence ID" value="NZ_JAEPWM010000001.1"/>
</dbReference>
<sequence>MKRFLAVFTGSPDAMSQWEKLSEPERRQRESQGITAWKKWAADNQAAIVEMGGPLSRTKLVGKSGVSDIRNNLAGFTVVQAESQDAAARLFLDHPHFTIFPGEGVEVMEVLPVPAG</sequence>
<accession>A0A934TNP7</accession>